<evidence type="ECO:0000259" key="4">
    <source>
        <dbReference type="PROSITE" id="PS50222"/>
    </source>
</evidence>
<keyword evidence="6" id="KW-1185">Reference proteome</keyword>
<dbReference type="InterPro" id="IPR002048">
    <property type="entry name" value="EF_hand_dom"/>
</dbReference>
<organism evidence="5 6">
    <name type="scientific">Chrysochromulina tobinii</name>
    <dbReference type="NCBI Taxonomy" id="1460289"/>
    <lineage>
        <taxon>Eukaryota</taxon>
        <taxon>Haptista</taxon>
        <taxon>Haptophyta</taxon>
        <taxon>Prymnesiophyceae</taxon>
        <taxon>Prymnesiales</taxon>
        <taxon>Chrysochromulinaceae</taxon>
        <taxon>Chrysochromulina</taxon>
    </lineage>
</organism>
<feature type="region of interest" description="Disordered" evidence="3">
    <location>
        <begin position="1"/>
        <end position="59"/>
    </location>
</feature>
<dbReference type="InterPro" id="IPR018247">
    <property type="entry name" value="EF_Hand_1_Ca_BS"/>
</dbReference>
<dbReference type="PANTHER" id="PTHR23050">
    <property type="entry name" value="CALCIUM BINDING PROTEIN"/>
    <property type="match status" value="1"/>
</dbReference>
<evidence type="ECO:0000313" key="5">
    <source>
        <dbReference type="EMBL" id="KOO22417.1"/>
    </source>
</evidence>
<name>A0A0M0J7U8_9EUKA</name>
<dbReference type="Gene3D" id="1.10.238.10">
    <property type="entry name" value="EF-hand"/>
    <property type="match status" value="1"/>
</dbReference>
<evidence type="ECO:0000256" key="1">
    <source>
        <dbReference type="ARBA" id="ARBA00022737"/>
    </source>
</evidence>
<dbReference type="CDD" id="cd00051">
    <property type="entry name" value="EFh"/>
    <property type="match status" value="1"/>
</dbReference>
<dbReference type="Proteomes" id="UP000037460">
    <property type="component" value="Unassembled WGS sequence"/>
</dbReference>
<feature type="domain" description="EF-hand" evidence="4">
    <location>
        <begin position="542"/>
        <end position="577"/>
    </location>
</feature>
<dbReference type="AlphaFoldDB" id="A0A0M0J7U8"/>
<protein>
    <recommendedName>
        <fullName evidence="4">EF-hand domain-containing protein</fullName>
    </recommendedName>
</protein>
<dbReference type="PROSITE" id="PS50222">
    <property type="entry name" value="EF_HAND_2"/>
    <property type="match status" value="2"/>
</dbReference>
<dbReference type="SMART" id="SM00054">
    <property type="entry name" value="EFh"/>
    <property type="match status" value="3"/>
</dbReference>
<feature type="compositionally biased region" description="Low complexity" evidence="3">
    <location>
        <begin position="49"/>
        <end position="58"/>
    </location>
</feature>
<keyword evidence="2" id="KW-0106">Calcium</keyword>
<feature type="region of interest" description="Disordered" evidence="3">
    <location>
        <begin position="104"/>
        <end position="126"/>
    </location>
</feature>
<feature type="domain" description="EF-hand" evidence="4">
    <location>
        <begin position="506"/>
        <end position="541"/>
    </location>
</feature>
<evidence type="ECO:0000256" key="2">
    <source>
        <dbReference type="ARBA" id="ARBA00022837"/>
    </source>
</evidence>
<accession>A0A0M0J7U8</accession>
<reference evidence="6" key="1">
    <citation type="journal article" date="2015" name="PLoS Genet.">
        <title>Genome Sequence and Transcriptome Analyses of Chrysochromulina tobin: Metabolic Tools for Enhanced Algal Fitness in the Prominent Order Prymnesiales (Haptophyceae).</title>
        <authorList>
            <person name="Hovde B.T."/>
            <person name="Deodato C.R."/>
            <person name="Hunsperger H.M."/>
            <person name="Ryken S.A."/>
            <person name="Yost W."/>
            <person name="Jha R.K."/>
            <person name="Patterson J."/>
            <person name="Monnat R.J. Jr."/>
            <person name="Barlow S.B."/>
            <person name="Starkenburg S.R."/>
            <person name="Cattolico R.A."/>
        </authorList>
    </citation>
    <scope>NUCLEOTIDE SEQUENCE</scope>
    <source>
        <strain evidence="6">CCMP291</strain>
    </source>
</reference>
<proteinExistence type="predicted"/>
<dbReference type="GO" id="GO:0005509">
    <property type="term" value="F:calcium ion binding"/>
    <property type="evidence" value="ECO:0007669"/>
    <property type="project" value="InterPro"/>
</dbReference>
<sequence length="625" mass="68177">MRTSKSAKAISKSTGRLPSLSPSSLAPLPPADKRKAPGFEKANASAPHGASKSLGALKAAKEAGHITVEEYASQSLATLKAAKEAADITVEEYGSALSKLRREQQREEAAREQRAEAARELEETTAPPLARLLMKTLGLPTGAGAEQPWRPPPIDTDGLTDEQVVTVLRRSLCRCAGRTLEHFATFDAKNLGSVSRAEFHKGVALLGLSAPSNAIDRLFDMWASPEALLTAPHTTVRDKAAQGAARTSDQLALTDLSGALKRGGAPRHVREAAALHKRIHHDRPIRQAELIPPLPPATEAANLVSADLGILGVKKMDFRASATQHQSVEATASAHDSSESSAIGRLRKAVKRMQVQEKVKEELMSLVGKWSQDKLHLLEGLFQNAEALQMRIETWKQQADPARHRLSAHDAHALFKHLRFSSGADERERLLSTEIIFHDIEESRDVQEGYISLDDLSVTVWQKTNEEIWRMYKDAKLSETVGDGSPGAGASRGGAVVDQLRSALIDQAQRVVALFNSWDKDGDGTITKAEFRRALPELGMWADPEDIDELFDSFDSDGGGSISFRELNRMLRRSRSVDDRKSTKKPSVVLEVADVGALRIEIAKQVRSAAMHAVIDEKLENVPLS</sequence>
<comment type="caution">
    <text evidence="5">The sequence shown here is derived from an EMBL/GenBank/DDBJ whole genome shotgun (WGS) entry which is preliminary data.</text>
</comment>
<evidence type="ECO:0000256" key="3">
    <source>
        <dbReference type="SAM" id="MobiDB-lite"/>
    </source>
</evidence>
<dbReference type="EMBL" id="JWZX01003278">
    <property type="protein sequence ID" value="KOO22417.1"/>
    <property type="molecule type" value="Genomic_DNA"/>
</dbReference>
<feature type="compositionally biased region" description="Low complexity" evidence="3">
    <location>
        <begin position="1"/>
        <end position="26"/>
    </location>
</feature>
<dbReference type="InterPro" id="IPR011992">
    <property type="entry name" value="EF-hand-dom_pair"/>
</dbReference>
<feature type="compositionally biased region" description="Basic and acidic residues" evidence="3">
    <location>
        <begin position="104"/>
        <end position="122"/>
    </location>
</feature>
<dbReference type="PROSITE" id="PS00018">
    <property type="entry name" value="EF_HAND_1"/>
    <property type="match status" value="2"/>
</dbReference>
<dbReference type="SUPFAM" id="SSF47473">
    <property type="entry name" value="EF-hand"/>
    <property type="match status" value="1"/>
</dbReference>
<dbReference type="Pfam" id="PF13499">
    <property type="entry name" value="EF-hand_7"/>
    <property type="match status" value="1"/>
</dbReference>
<dbReference type="InterPro" id="IPR050145">
    <property type="entry name" value="Centrin_CML-like"/>
</dbReference>
<evidence type="ECO:0000313" key="6">
    <source>
        <dbReference type="Proteomes" id="UP000037460"/>
    </source>
</evidence>
<gene>
    <name evidence="5" type="ORF">Ctob_000527</name>
</gene>
<keyword evidence="1" id="KW-0677">Repeat</keyword>
<dbReference type="OrthoDB" id="186625at2759"/>